<feature type="transmembrane region" description="Helical" evidence="6">
    <location>
        <begin position="64"/>
        <end position="82"/>
    </location>
</feature>
<keyword evidence="3 6" id="KW-0812">Transmembrane</keyword>
<dbReference type="Proteomes" id="UP000246132">
    <property type="component" value="Unassembled WGS sequence"/>
</dbReference>
<name>A0A3A8ALD5_9HYPH</name>
<evidence type="ECO:0000256" key="6">
    <source>
        <dbReference type="SAM" id="Phobius"/>
    </source>
</evidence>
<dbReference type="PANTHER" id="PTHR33514">
    <property type="entry name" value="PROTEIN ABCI12, CHLOROPLASTIC"/>
    <property type="match status" value="1"/>
</dbReference>
<keyword evidence="5 6" id="KW-0472">Membrane</keyword>
<organism evidence="7 8">
    <name type="scientific">Oceaniradius stylonematis</name>
    <dbReference type="NCBI Taxonomy" id="2184161"/>
    <lineage>
        <taxon>Bacteria</taxon>
        <taxon>Pseudomonadati</taxon>
        <taxon>Pseudomonadota</taxon>
        <taxon>Alphaproteobacteria</taxon>
        <taxon>Hyphomicrobiales</taxon>
        <taxon>Ahrensiaceae</taxon>
        <taxon>Oceaniradius</taxon>
    </lineage>
</organism>
<dbReference type="Pfam" id="PF02361">
    <property type="entry name" value="CbiQ"/>
    <property type="match status" value="1"/>
</dbReference>
<sequence>MLTSDYVPGDSAVHRARPLIKVGLLFVFCTWLFLQEGWLSLSVAGMALAALLAVARIPPRMVFAAVRPALWVLGLIFLAQLFLADWRFAGFVVLRFAVMILAASLLTLTTRTSDLVEAIEGALSQFLPQRSAEAISLALSLCLRFIPRVRDIFDEVKNAQRARGLGTSWRALVTPTIVRALKSADEIARAIVARSPGPADGPAMPDGRHVR</sequence>
<comment type="caution">
    <text evidence="7">The sequence shown here is derived from an EMBL/GenBank/DDBJ whole genome shotgun (WGS) entry which is preliminary data.</text>
</comment>
<dbReference type="GO" id="GO:0005886">
    <property type="term" value="C:plasma membrane"/>
    <property type="evidence" value="ECO:0007669"/>
    <property type="project" value="UniProtKB-ARBA"/>
</dbReference>
<keyword evidence="4 6" id="KW-1133">Transmembrane helix</keyword>
<dbReference type="InterPro" id="IPR003339">
    <property type="entry name" value="ABC/ECF_trnsptr_transmembrane"/>
</dbReference>
<reference evidence="7 8" key="1">
    <citation type="journal article" date="2018" name="Int. J. Syst. Bacteriol.">
        <title>Oceaniradius stylonemae gen. nov., sp. nov., isolated from a red alga, Stylonema cornu-cervi.</title>
        <authorList>
            <person name="Jeong S."/>
        </authorList>
    </citation>
    <scope>NUCLEOTIDE SEQUENCE [LARGE SCALE GENOMIC DNA]</scope>
    <source>
        <strain evidence="7 8">StC1</strain>
    </source>
</reference>
<gene>
    <name evidence="7" type="ORF">DEM25_006640</name>
</gene>
<evidence type="ECO:0000313" key="8">
    <source>
        <dbReference type="Proteomes" id="UP000246132"/>
    </source>
</evidence>
<keyword evidence="8" id="KW-1185">Reference proteome</keyword>
<evidence type="ECO:0000256" key="5">
    <source>
        <dbReference type="ARBA" id="ARBA00023136"/>
    </source>
</evidence>
<dbReference type="RefSeq" id="WP_109765726.1">
    <property type="nucleotide sequence ID" value="NZ_QFWV02000004.1"/>
</dbReference>
<dbReference type="PANTHER" id="PTHR33514:SF13">
    <property type="entry name" value="PROTEIN ABCI12, CHLOROPLASTIC"/>
    <property type="match status" value="1"/>
</dbReference>
<evidence type="ECO:0000256" key="4">
    <source>
        <dbReference type="ARBA" id="ARBA00022989"/>
    </source>
</evidence>
<feature type="transmembrane region" description="Helical" evidence="6">
    <location>
        <begin position="88"/>
        <end position="108"/>
    </location>
</feature>
<evidence type="ECO:0000256" key="1">
    <source>
        <dbReference type="ARBA" id="ARBA00004141"/>
    </source>
</evidence>
<evidence type="ECO:0000256" key="3">
    <source>
        <dbReference type="ARBA" id="ARBA00022692"/>
    </source>
</evidence>
<evidence type="ECO:0000313" key="7">
    <source>
        <dbReference type="EMBL" id="RKF07474.1"/>
    </source>
</evidence>
<dbReference type="CDD" id="cd16914">
    <property type="entry name" value="EcfT"/>
    <property type="match status" value="1"/>
</dbReference>
<comment type="subcellular location">
    <subcellularLocation>
        <location evidence="1">Membrane</location>
        <topology evidence="1">Multi-pass membrane protein</topology>
    </subcellularLocation>
</comment>
<accession>A0A3A8ALD5</accession>
<dbReference type="EMBL" id="QFWV02000004">
    <property type="protein sequence ID" value="RKF07474.1"/>
    <property type="molecule type" value="Genomic_DNA"/>
</dbReference>
<comment type="similarity">
    <text evidence="2">Belongs to the CbiQ family.</text>
</comment>
<protein>
    <submittedName>
        <fullName evidence="7">Energy-coupling factor transporter transmembrane protein EcfT</fullName>
    </submittedName>
</protein>
<feature type="transmembrane region" description="Helical" evidence="6">
    <location>
        <begin position="40"/>
        <end position="57"/>
    </location>
</feature>
<dbReference type="AlphaFoldDB" id="A0A3A8ALD5"/>
<evidence type="ECO:0000256" key="2">
    <source>
        <dbReference type="ARBA" id="ARBA00008564"/>
    </source>
</evidence>
<proteinExistence type="inferred from homology"/>
<dbReference type="OrthoDB" id="5868344at2"/>